<dbReference type="Proteomes" id="UP001309705">
    <property type="component" value="Unassembled WGS sequence"/>
</dbReference>
<reference evidence="1 2" key="1">
    <citation type="journal article" date="2017" name="Int. J. Syst. Evol. Microbiol.">
        <title>Brenneria populi subsp. brevivirga subsp. nov. isolated from symptomatic bark of Populus x euramericana canker, and description of Brenneria populi subsp. populi subsp. nov.</title>
        <authorList>
            <person name="Zheng M.H."/>
            <person name="Piao C.G."/>
            <person name="Xue H."/>
            <person name="Guo M.W."/>
            <person name="Li Y."/>
        </authorList>
    </citation>
    <scope>NUCLEOTIDE SEQUENCE [LARGE SCALE GENOMIC DNA]</scope>
    <source>
        <strain evidence="1 2">D9-5</strain>
    </source>
</reference>
<dbReference type="Pfam" id="PF10948">
    <property type="entry name" value="DUF2635"/>
    <property type="match status" value="1"/>
</dbReference>
<evidence type="ECO:0000313" key="1">
    <source>
        <dbReference type="EMBL" id="MEC5343660.1"/>
    </source>
</evidence>
<proteinExistence type="predicted"/>
<gene>
    <name evidence="1" type="ORF">VSX58_13755</name>
</gene>
<dbReference type="InterPro" id="IPR024400">
    <property type="entry name" value="DUF2635"/>
</dbReference>
<dbReference type="EMBL" id="JAYWTM010000011">
    <property type="protein sequence ID" value="MEC5343660.1"/>
    <property type="molecule type" value="Genomic_DNA"/>
</dbReference>
<protein>
    <submittedName>
        <fullName evidence="1">DUF2635 domain-containing protein</fullName>
    </submittedName>
</protein>
<name>A0ABU6JSW3_9GAMM</name>
<comment type="caution">
    <text evidence="1">The sequence shown here is derived from an EMBL/GenBank/DDBJ whole genome shotgun (WGS) entry which is preliminary data.</text>
</comment>
<evidence type="ECO:0000313" key="2">
    <source>
        <dbReference type="Proteomes" id="UP001309705"/>
    </source>
</evidence>
<keyword evidence="2" id="KW-1185">Reference proteome</keyword>
<sequence length="58" mass="6366">MKVKPTAGRAVRDPVKGVLLPESGAEVGDSPFWRRRLRDGDVELVTEKSSRAKTGETE</sequence>
<dbReference type="RefSeq" id="WP_327618585.1">
    <property type="nucleotide sequence ID" value="NZ_JAYWTM010000011.1"/>
</dbReference>
<organism evidence="1 2">
    <name type="scientific">Brenneria populi</name>
    <dbReference type="NCBI Taxonomy" id="1505588"/>
    <lineage>
        <taxon>Bacteria</taxon>
        <taxon>Pseudomonadati</taxon>
        <taxon>Pseudomonadota</taxon>
        <taxon>Gammaproteobacteria</taxon>
        <taxon>Enterobacterales</taxon>
        <taxon>Pectobacteriaceae</taxon>
        <taxon>Brenneria</taxon>
    </lineage>
</organism>
<accession>A0ABU6JSW3</accession>